<protein>
    <submittedName>
        <fullName evidence="1">Uncharacterized protein</fullName>
    </submittedName>
</protein>
<dbReference type="EMBL" id="JXIQ01000161">
    <property type="protein sequence ID" value="KIY20865.1"/>
    <property type="molecule type" value="Genomic_DNA"/>
</dbReference>
<accession>A0A0D6Z6F2</accession>
<gene>
    <name evidence="1" type="ORF">UB32_16885</name>
</gene>
<dbReference type="Proteomes" id="UP000032512">
    <property type="component" value="Unassembled WGS sequence"/>
</dbReference>
<dbReference type="OrthoDB" id="2924791at2"/>
<dbReference type="AlphaFoldDB" id="A0A0D6Z6F2"/>
<proteinExistence type="predicted"/>
<keyword evidence="2" id="KW-1185">Reference proteome</keyword>
<reference evidence="1 2" key="1">
    <citation type="submission" date="2015-01" db="EMBL/GenBank/DDBJ databases">
        <title>Draft genome sequences of the supercritical CO2 tolerant bacteria Bacillus subterraneus MITOT1 and Bacillus cereus MIT0214.</title>
        <authorList>
            <person name="Peet K.C."/>
            <person name="Thompson J.R."/>
        </authorList>
    </citation>
    <scope>NUCLEOTIDE SEQUENCE [LARGE SCALE GENOMIC DNA]</scope>
    <source>
        <strain evidence="1 2">MITOT1</strain>
    </source>
</reference>
<name>A0A0D6Z6F2_9BACI</name>
<organism evidence="1 2">
    <name type="scientific">Mesobacillus subterraneus</name>
    <dbReference type="NCBI Taxonomy" id="285983"/>
    <lineage>
        <taxon>Bacteria</taxon>
        <taxon>Bacillati</taxon>
        <taxon>Bacillota</taxon>
        <taxon>Bacilli</taxon>
        <taxon>Bacillales</taxon>
        <taxon>Bacillaceae</taxon>
        <taxon>Mesobacillus</taxon>
    </lineage>
</organism>
<evidence type="ECO:0000313" key="1">
    <source>
        <dbReference type="EMBL" id="KIY20865.1"/>
    </source>
</evidence>
<dbReference type="PATRIC" id="fig|285983.3.peg.2682"/>
<sequence>MNVTTIIELENREVEKMAGAKLVFTQERIDTNIVETCVDCFQYEGTDKCLDTDDAMQKVFETLKAKGFIPEAVQRFSYEMPSCERLGKDIYEEEDMPQNVVMSFAI</sequence>
<dbReference type="RefSeq" id="WP_044395912.1">
    <property type="nucleotide sequence ID" value="NZ_JXIQ01000161.1"/>
</dbReference>
<comment type="caution">
    <text evidence="1">The sequence shown here is derived from an EMBL/GenBank/DDBJ whole genome shotgun (WGS) entry which is preliminary data.</text>
</comment>
<evidence type="ECO:0000313" key="2">
    <source>
        <dbReference type="Proteomes" id="UP000032512"/>
    </source>
</evidence>